<dbReference type="PANTHER" id="PTHR37718:SF2">
    <property type="entry name" value="OS03G0205150 PROTEIN"/>
    <property type="match status" value="1"/>
</dbReference>
<dbReference type="Proteomes" id="UP000004994">
    <property type="component" value="Chromosome 3"/>
</dbReference>
<dbReference type="PANTHER" id="PTHR37718">
    <property type="entry name" value="BNAC03G61340D PROTEIN"/>
    <property type="match status" value="1"/>
</dbReference>
<dbReference type="AlphaFoldDB" id="A0A3Q7FJB2"/>
<protein>
    <submittedName>
        <fullName evidence="2">Uncharacterized protein</fullName>
    </submittedName>
</protein>
<dbReference type="OMA" id="GPINSTM"/>
<dbReference type="PaxDb" id="4081-Solyc03g044080.2.1"/>
<feature type="compositionally biased region" description="Basic and acidic residues" evidence="1">
    <location>
        <begin position="119"/>
        <end position="130"/>
    </location>
</feature>
<organism evidence="2">
    <name type="scientific">Solanum lycopersicum</name>
    <name type="common">Tomato</name>
    <name type="synonym">Lycopersicon esculentum</name>
    <dbReference type="NCBI Taxonomy" id="4081"/>
    <lineage>
        <taxon>Eukaryota</taxon>
        <taxon>Viridiplantae</taxon>
        <taxon>Streptophyta</taxon>
        <taxon>Embryophyta</taxon>
        <taxon>Tracheophyta</taxon>
        <taxon>Spermatophyta</taxon>
        <taxon>Magnoliopsida</taxon>
        <taxon>eudicotyledons</taxon>
        <taxon>Gunneridae</taxon>
        <taxon>Pentapetalae</taxon>
        <taxon>asterids</taxon>
        <taxon>lamiids</taxon>
        <taxon>Solanales</taxon>
        <taxon>Solanaceae</taxon>
        <taxon>Solanoideae</taxon>
        <taxon>Solaneae</taxon>
        <taxon>Solanum</taxon>
        <taxon>Solanum subgen. Lycopersicon</taxon>
    </lineage>
</organism>
<evidence type="ECO:0000256" key="1">
    <source>
        <dbReference type="SAM" id="MobiDB-lite"/>
    </source>
</evidence>
<feature type="region of interest" description="Disordered" evidence="1">
    <location>
        <begin position="116"/>
        <end position="161"/>
    </location>
</feature>
<dbReference type="InParanoid" id="A0A3Q7FJB2"/>
<name>A0A3Q7FJB2_SOLLC</name>
<dbReference type="Gramene" id="Solyc03g044080.3.1">
    <property type="protein sequence ID" value="Solyc03g044080.3.1"/>
    <property type="gene ID" value="Solyc03g044080.3"/>
</dbReference>
<reference evidence="2" key="1">
    <citation type="journal article" date="2012" name="Nature">
        <title>The tomato genome sequence provides insights into fleshy fruit evolution.</title>
        <authorList>
            <consortium name="Tomato Genome Consortium"/>
        </authorList>
    </citation>
    <scope>NUCLEOTIDE SEQUENCE [LARGE SCALE GENOMIC DNA]</scope>
    <source>
        <strain evidence="2">cv. Heinz 1706</strain>
    </source>
</reference>
<proteinExistence type="predicted"/>
<accession>A0A3Q7FJB2</accession>
<dbReference type="EnsemblPlants" id="Solyc03g044080.3.1">
    <property type="protein sequence ID" value="Solyc03g044080.3.1"/>
    <property type="gene ID" value="Solyc03g044080.3"/>
</dbReference>
<evidence type="ECO:0000313" key="2">
    <source>
        <dbReference type="EnsemblPlants" id="Solyc03g044080.3.1"/>
    </source>
</evidence>
<sequence length="161" mass="18045">MDPKYAGETLKHLEKESELLLNAHKAMSDELHRLQEDALKDHRVLFAIEMVIFSVHSTLRSGQLMLAGFRGPINSTMVEKCGIFWMGITAGASKQVEEEMMMRKLHELISAHNLSKKKGLNDNAEKRQNDQEGAPVDMTNGADERQNDLEGAAIDMTKGDH</sequence>
<evidence type="ECO:0000313" key="3">
    <source>
        <dbReference type="Proteomes" id="UP000004994"/>
    </source>
</evidence>
<reference evidence="2" key="2">
    <citation type="submission" date="2019-01" db="UniProtKB">
        <authorList>
            <consortium name="EnsemblPlants"/>
        </authorList>
    </citation>
    <scope>IDENTIFICATION</scope>
    <source>
        <strain evidence="2">cv. Heinz 1706</strain>
    </source>
</reference>
<keyword evidence="3" id="KW-1185">Reference proteome</keyword>